<accession>A0A7R8UFK9</accession>
<evidence type="ECO:0000313" key="1">
    <source>
        <dbReference type="EMBL" id="CAD7079933.1"/>
    </source>
</evidence>
<dbReference type="InterPro" id="IPR044925">
    <property type="entry name" value="His-Me_finger_sf"/>
</dbReference>
<dbReference type="EMBL" id="LR899009">
    <property type="protein sequence ID" value="CAD7079933.1"/>
    <property type="molecule type" value="Genomic_DNA"/>
</dbReference>
<proteinExistence type="predicted"/>
<organism evidence="1 2">
    <name type="scientific">Hermetia illucens</name>
    <name type="common">Black soldier fly</name>
    <dbReference type="NCBI Taxonomy" id="343691"/>
    <lineage>
        <taxon>Eukaryota</taxon>
        <taxon>Metazoa</taxon>
        <taxon>Ecdysozoa</taxon>
        <taxon>Arthropoda</taxon>
        <taxon>Hexapoda</taxon>
        <taxon>Insecta</taxon>
        <taxon>Pterygota</taxon>
        <taxon>Neoptera</taxon>
        <taxon>Endopterygota</taxon>
        <taxon>Diptera</taxon>
        <taxon>Brachycera</taxon>
        <taxon>Stratiomyomorpha</taxon>
        <taxon>Stratiomyidae</taxon>
        <taxon>Hermetiinae</taxon>
        <taxon>Hermetia</taxon>
    </lineage>
</organism>
<gene>
    <name evidence="1" type="ORF">HERILL_LOCUS3118</name>
</gene>
<protein>
    <submittedName>
        <fullName evidence="1">Uncharacterized protein</fullName>
    </submittedName>
</protein>
<dbReference type="InParanoid" id="A0A7R8UFK9"/>
<dbReference type="AlphaFoldDB" id="A0A7R8UFK9"/>
<dbReference type="OrthoDB" id="7986954at2759"/>
<sequence>MRPYAPSAEFQLDELIPLATSLGIFGRYAKDFRTTNMIAWWKPLKFGNWKLVEAAIEKISANSVYDIYAGTAGRVVYPNNDNCMSTEELTYKVDDYQRNVPLYVWNYVSERDNEDPGVVIIGVNSPFFEAEKGIGDICKDICDGIEWFKAVNRFRKMAAMGYIFCCRPEEVRETLANFPQF</sequence>
<keyword evidence="2" id="KW-1185">Reference proteome</keyword>
<evidence type="ECO:0000313" key="2">
    <source>
        <dbReference type="Proteomes" id="UP000594454"/>
    </source>
</evidence>
<name>A0A7R8UFK9_HERIL</name>
<dbReference type="Proteomes" id="UP000594454">
    <property type="component" value="Chromosome 1"/>
</dbReference>
<reference evidence="1 2" key="1">
    <citation type="submission" date="2020-11" db="EMBL/GenBank/DDBJ databases">
        <authorList>
            <person name="Wallbank WR R."/>
            <person name="Pardo Diaz C."/>
            <person name="Kozak K."/>
            <person name="Martin S."/>
            <person name="Jiggins C."/>
            <person name="Moest M."/>
            <person name="Warren A I."/>
            <person name="Generalovic N T."/>
            <person name="Byers J.R.P. K."/>
            <person name="Montejo-Kovacevich G."/>
            <person name="Yen C E."/>
        </authorList>
    </citation>
    <scope>NUCLEOTIDE SEQUENCE [LARGE SCALE GENOMIC DNA]</scope>
</reference>
<dbReference type="SUPFAM" id="SSF54060">
    <property type="entry name" value="His-Me finger endonucleases"/>
    <property type="match status" value="1"/>
</dbReference>